<name>A0A0H3K2G7_SYNP6</name>
<dbReference type="SUPFAM" id="SSF55785">
    <property type="entry name" value="PYP-like sensor domain (PAS domain)"/>
    <property type="match status" value="1"/>
</dbReference>
<sequence length="160" mass="18317">MDAAMSLQPWQMPEIQDWTQILLDSYEQGLGRSLIPRNTDRLEEAEALFKVPFVVVSHNGAADPLLNYGNQTALDLWELEWSQFCGLPSRLTAEPDQRETRSQMLSDALAKGYIDNYSGIRISSQGRRFRIDRATIWTLRQPDGQPCGQAATFTEWYFLD</sequence>
<dbReference type="Proteomes" id="UP000001175">
    <property type="component" value="Chromosome"/>
</dbReference>
<evidence type="ECO:0000313" key="2">
    <source>
        <dbReference type="EMBL" id="BAD79435.1"/>
    </source>
</evidence>
<proteinExistence type="predicted"/>
<organism evidence="2 3">
    <name type="scientific">Synechococcus sp. (strain ATCC 27144 / PCC 6301 / SAUG 1402/1)</name>
    <name type="common">Anacystis nidulans</name>
    <dbReference type="NCBI Taxonomy" id="269084"/>
    <lineage>
        <taxon>Bacteria</taxon>
        <taxon>Bacillati</taxon>
        <taxon>Cyanobacteriota</taxon>
        <taxon>Cyanophyceae</taxon>
        <taxon>Synechococcales</taxon>
        <taxon>Synechococcaceae</taxon>
        <taxon>Synechococcus</taxon>
    </lineage>
</organism>
<dbReference type="eggNOG" id="ENOG5032SCF">
    <property type="taxonomic scope" value="Bacteria"/>
</dbReference>
<protein>
    <recommendedName>
        <fullName evidence="1">MEKHLA domain-containing protein</fullName>
    </recommendedName>
</protein>
<accession>A0A0H3K2G7</accession>
<dbReference type="EMBL" id="AP008231">
    <property type="protein sequence ID" value="BAD79435.1"/>
    <property type="molecule type" value="Genomic_DNA"/>
</dbReference>
<evidence type="ECO:0000259" key="1">
    <source>
        <dbReference type="Pfam" id="PF08670"/>
    </source>
</evidence>
<evidence type="ECO:0000313" key="3">
    <source>
        <dbReference type="Proteomes" id="UP000001175"/>
    </source>
</evidence>
<feature type="domain" description="MEKHLA" evidence="1">
    <location>
        <begin position="17"/>
        <end position="158"/>
    </location>
</feature>
<dbReference type="KEGG" id="syc:syc1245_d"/>
<gene>
    <name evidence="2" type="ordered locus">syc1245_d</name>
</gene>
<dbReference type="Pfam" id="PF08670">
    <property type="entry name" value="MEKHLA"/>
    <property type="match status" value="1"/>
</dbReference>
<dbReference type="InterPro" id="IPR013978">
    <property type="entry name" value="MEKHLA"/>
</dbReference>
<dbReference type="AlphaFoldDB" id="A0A0H3K2G7"/>
<dbReference type="InterPro" id="IPR035965">
    <property type="entry name" value="PAS-like_dom_sf"/>
</dbReference>
<reference evidence="2 3" key="1">
    <citation type="journal article" date="2007" name="Photosyn. Res.">
        <title>Complete nucleotide sequence of the freshwater unicellular cyanobacterium Synechococcus elongatus PCC 6301 chromosome: gene content and organization.</title>
        <authorList>
            <person name="Sugita C."/>
            <person name="Ogata K."/>
            <person name="Shikata M."/>
            <person name="Jikuya H."/>
            <person name="Takano J."/>
            <person name="Furumichi M."/>
            <person name="Kanehisa M."/>
            <person name="Omata T."/>
            <person name="Sugiura M."/>
            <person name="Sugita M."/>
        </authorList>
    </citation>
    <scope>NUCLEOTIDE SEQUENCE [LARGE SCALE GENOMIC DNA]</scope>
    <source>
        <strain evidence="3">ATCC 27144 / PCC 6301 / SAUG 1402/1</strain>
    </source>
</reference>